<dbReference type="Proteomes" id="UP000611629">
    <property type="component" value="Unassembled WGS sequence"/>
</dbReference>
<name>A0A974GWQ9_SEDHY</name>
<dbReference type="GO" id="GO:0016020">
    <property type="term" value="C:membrane"/>
    <property type="evidence" value="ECO:0007669"/>
    <property type="project" value="InterPro"/>
</dbReference>
<dbReference type="PANTHER" id="PTHR22911">
    <property type="entry name" value="ACYL-MALONYL CONDENSING ENZYME-RELATED"/>
    <property type="match status" value="1"/>
</dbReference>
<evidence type="ECO:0000313" key="5">
    <source>
        <dbReference type="Proteomes" id="UP000611629"/>
    </source>
</evidence>
<keyword evidence="2" id="KW-1133">Transmembrane helix</keyword>
<feature type="transmembrane region" description="Helical" evidence="2">
    <location>
        <begin position="228"/>
        <end position="247"/>
    </location>
</feature>
<dbReference type="AlphaFoldDB" id="A0A974GWQ9"/>
<sequence length="313" mass="33876">MNKIMEYVRKLFSGDIIGYIMIFGAGTLWGTIGLFVKLLGSVGASTSLIAFMRLFMGFCILIPIMLCTGGLKIFKIDKKGLIQCLLLGILAQALFNYCYNISIGNVGVATASILLYTAPVFVCIMSKIIFKELIGKLKVFALAINLAGCFLMVTGGDLSAFKISAFGIFFGLAAAFLYSMVTIVGKIASGNVHPFTIVFYSFLFGWLTLGIISAPWQAIADVSGLKFWIYASGYGLIPTVGSYLLYMGGLRKNLEISKVPVIASVETVVATLIGVFVFKENLNFISVLGIIILLSSIVIMNMKLKESQIKDGN</sequence>
<feature type="transmembrane region" description="Helical" evidence="2">
    <location>
        <begin position="284"/>
        <end position="302"/>
    </location>
</feature>
<feature type="transmembrane region" description="Helical" evidence="2">
    <location>
        <begin position="103"/>
        <end position="125"/>
    </location>
</feature>
<keyword evidence="5" id="KW-1185">Reference proteome</keyword>
<reference evidence="4" key="1">
    <citation type="submission" date="2020-07" db="EMBL/GenBank/DDBJ databases">
        <title>Genomic analysis of a strain of Sedimentibacter Hydroxybenzoicus DSM7310.</title>
        <authorList>
            <person name="Ma S."/>
        </authorList>
    </citation>
    <scope>NUCLEOTIDE SEQUENCE</scope>
    <source>
        <strain evidence="4">DSM 7310</strain>
    </source>
</reference>
<proteinExistence type="inferred from homology"/>
<evidence type="ECO:0000313" key="4">
    <source>
        <dbReference type="EMBL" id="NYB74754.1"/>
    </source>
</evidence>
<dbReference type="PANTHER" id="PTHR22911:SF79">
    <property type="entry name" value="MOBA-LIKE NTP TRANSFERASE DOMAIN-CONTAINING PROTEIN"/>
    <property type="match status" value="1"/>
</dbReference>
<dbReference type="InterPro" id="IPR037185">
    <property type="entry name" value="EmrE-like"/>
</dbReference>
<feature type="transmembrane region" description="Helical" evidence="2">
    <location>
        <begin position="259"/>
        <end position="278"/>
    </location>
</feature>
<feature type="transmembrane region" description="Helical" evidence="2">
    <location>
        <begin position="137"/>
        <end position="155"/>
    </location>
</feature>
<accession>A0A974GWQ9</accession>
<comment type="similarity">
    <text evidence="1">Belongs to the EamA transporter family.</text>
</comment>
<dbReference type="InterPro" id="IPR000620">
    <property type="entry name" value="EamA_dom"/>
</dbReference>
<feature type="transmembrane region" description="Helical" evidence="2">
    <location>
        <begin position="12"/>
        <end position="36"/>
    </location>
</feature>
<keyword evidence="2" id="KW-0812">Transmembrane</keyword>
<feature type="transmembrane region" description="Helical" evidence="2">
    <location>
        <begin position="48"/>
        <end position="68"/>
    </location>
</feature>
<feature type="domain" description="EamA" evidence="3">
    <location>
        <begin position="17"/>
        <end position="153"/>
    </location>
</feature>
<dbReference type="SUPFAM" id="SSF103481">
    <property type="entry name" value="Multidrug resistance efflux transporter EmrE"/>
    <property type="match status" value="2"/>
</dbReference>
<organism evidence="4 5">
    <name type="scientific">Sedimentibacter hydroxybenzoicus DSM 7310</name>
    <dbReference type="NCBI Taxonomy" id="1123245"/>
    <lineage>
        <taxon>Bacteria</taxon>
        <taxon>Bacillati</taxon>
        <taxon>Bacillota</taxon>
        <taxon>Tissierellia</taxon>
        <taxon>Sedimentibacter</taxon>
    </lineage>
</organism>
<gene>
    <name evidence="4" type="ORF">HZF24_11465</name>
</gene>
<keyword evidence="2" id="KW-0472">Membrane</keyword>
<feature type="transmembrane region" description="Helical" evidence="2">
    <location>
        <begin position="197"/>
        <end position="216"/>
    </location>
</feature>
<protein>
    <submittedName>
        <fullName evidence="4">EamA family transporter</fullName>
    </submittedName>
</protein>
<dbReference type="RefSeq" id="WP_179238462.1">
    <property type="nucleotide sequence ID" value="NZ_JACBNQ010000013.1"/>
</dbReference>
<dbReference type="EMBL" id="JACBNQ010000013">
    <property type="protein sequence ID" value="NYB74754.1"/>
    <property type="molecule type" value="Genomic_DNA"/>
</dbReference>
<dbReference type="Pfam" id="PF00892">
    <property type="entry name" value="EamA"/>
    <property type="match status" value="2"/>
</dbReference>
<evidence type="ECO:0000256" key="1">
    <source>
        <dbReference type="ARBA" id="ARBA00007362"/>
    </source>
</evidence>
<feature type="domain" description="EamA" evidence="3">
    <location>
        <begin position="166"/>
        <end position="301"/>
    </location>
</feature>
<comment type="caution">
    <text evidence="4">The sequence shown here is derived from an EMBL/GenBank/DDBJ whole genome shotgun (WGS) entry which is preliminary data.</text>
</comment>
<feature type="transmembrane region" description="Helical" evidence="2">
    <location>
        <begin position="80"/>
        <end position="97"/>
    </location>
</feature>
<feature type="transmembrane region" description="Helical" evidence="2">
    <location>
        <begin position="161"/>
        <end position="185"/>
    </location>
</feature>
<evidence type="ECO:0000256" key="2">
    <source>
        <dbReference type="SAM" id="Phobius"/>
    </source>
</evidence>
<evidence type="ECO:0000259" key="3">
    <source>
        <dbReference type="Pfam" id="PF00892"/>
    </source>
</evidence>